<dbReference type="InterPro" id="IPR017958">
    <property type="entry name" value="Gln-tRNA_amidoTrfase_suB_CS"/>
</dbReference>
<dbReference type="EMBL" id="CP059674">
    <property type="protein sequence ID" value="QMT98443.1"/>
    <property type="molecule type" value="Genomic_DNA"/>
</dbReference>
<sequence>MEEALMHNFQPIIGIEVHVAVNSKTKMFSPSANSHRSDPNVNVHPIDLGLPGTMPEPNALVVKKALVLAKALNMQNVDHYLRFDRKNYFYQDLPKGYQITQQHHPIATDGYLDISNKRVPIQRFHIEEDTAKQLNENNQILLDYNRAGSPLIEIVTDPVFDSGKEVKEYLTNLRRILIFNDISDAKLEEGSMRVDVNVSIRPTGAPNYGTRVEIKNINSINNVEKAINYEISRQQELLLSNKKVVQATMRYDDQLNQTVFMREKTNAIDYRYMFEPNIIGINLDQEFLSEVDQMQVFNIKELENKLLSEGVDQQFVDLLLDNVFLYKKINEINQRINDLAFVSKWLLIEFIGRINKLKLQLELINPKWFDNLADLLVLIKNEDLNQKQAKVVLDEILKTDETVSEIVDRLNMKQIKDENEIISLLEPILLENISILKDYDQRKERVEKLLIGLLMKKTNGQANPNVSIKVLTQLIQKHS</sequence>
<comment type="similarity">
    <text evidence="1 10">Belongs to the GatB/GatE family. GatB subfamily.</text>
</comment>
<dbReference type="AlphaFoldDB" id="A0A7D7U6N5"/>
<keyword evidence="13" id="KW-1185">Reference proteome</keyword>
<dbReference type="InterPro" id="IPR014746">
    <property type="entry name" value="Gln_synth/guanido_kin_cat_dom"/>
</dbReference>
<organism evidence="12 13">
    <name type="scientific">Mycoplasma tullyi</name>
    <dbReference type="NCBI Taxonomy" id="1612150"/>
    <lineage>
        <taxon>Bacteria</taxon>
        <taxon>Bacillati</taxon>
        <taxon>Mycoplasmatota</taxon>
        <taxon>Mollicutes</taxon>
        <taxon>Mycoplasmataceae</taxon>
        <taxon>Mycoplasma</taxon>
    </lineage>
</organism>
<keyword evidence="3 10" id="KW-0436">Ligase</keyword>
<dbReference type="InterPro" id="IPR004413">
    <property type="entry name" value="GatB"/>
</dbReference>
<evidence type="ECO:0000256" key="6">
    <source>
        <dbReference type="ARBA" id="ARBA00022917"/>
    </source>
</evidence>
<evidence type="ECO:0000256" key="1">
    <source>
        <dbReference type="ARBA" id="ARBA00005306"/>
    </source>
</evidence>
<comment type="function">
    <text evidence="7 10">Allows the formation of correctly charged Asn-tRNA(Asn) or Gln-tRNA(Gln) through the transamidation of misacylated Asp-tRNA(Asn) or Glu-tRNA(Gln) in organisms which lack either or both of asparaginyl-tRNA or glutaminyl-tRNA synthetases. The reaction takes place in the presence of glutamine and ATP through an activated phospho-Asp-tRNA(Asn) or phospho-Glu-tRNA(Gln).</text>
</comment>
<evidence type="ECO:0000256" key="8">
    <source>
        <dbReference type="ARBA" id="ARBA00047380"/>
    </source>
</evidence>
<accession>A0A7D7U6N5</accession>
<dbReference type="SUPFAM" id="SSF89095">
    <property type="entry name" value="GatB/YqeY motif"/>
    <property type="match status" value="1"/>
</dbReference>
<protein>
    <recommendedName>
        <fullName evidence="10">Aspartyl/glutamyl-tRNA(Asn/Gln) amidotransferase subunit B</fullName>
        <shortName evidence="10">Asp/Glu-ADT subunit B</shortName>
        <ecNumber evidence="10">6.3.5.-</ecNumber>
    </recommendedName>
</protein>
<dbReference type="NCBIfam" id="TIGR00133">
    <property type="entry name" value="gatB"/>
    <property type="match status" value="1"/>
</dbReference>
<dbReference type="Pfam" id="PF02637">
    <property type="entry name" value="GatB_Yqey"/>
    <property type="match status" value="1"/>
</dbReference>
<keyword evidence="12" id="KW-0808">Transferase</keyword>
<dbReference type="InterPro" id="IPR003789">
    <property type="entry name" value="Asn/Gln_tRNA_amidoTrase-B-like"/>
</dbReference>
<dbReference type="SUPFAM" id="SSF55931">
    <property type="entry name" value="Glutamine synthetase/guanido kinase"/>
    <property type="match status" value="1"/>
</dbReference>
<evidence type="ECO:0000313" key="13">
    <source>
        <dbReference type="Proteomes" id="UP000514704"/>
    </source>
</evidence>
<gene>
    <name evidence="10 12" type="primary">gatB</name>
    <name evidence="12" type="ORF">H3143_03000</name>
</gene>
<proteinExistence type="inferred from homology"/>
<evidence type="ECO:0000256" key="3">
    <source>
        <dbReference type="ARBA" id="ARBA00022598"/>
    </source>
</evidence>
<dbReference type="HAMAP" id="MF_00121">
    <property type="entry name" value="GatB"/>
    <property type="match status" value="1"/>
</dbReference>
<evidence type="ECO:0000259" key="11">
    <source>
        <dbReference type="SMART" id="SM00845"/>
    </source>
</evidence>
<dbReference type="InterPro" id="IPR023168">
    <property type="entry name" value="GatB_Yqey_C_2"/>
</dbReference>
<dbReference type="GO" id="GO:0005524">
    <property type="term" value="F:ATP binding"/>
    <property type="evidence" value="ECO:0007669"/>
    <property type="project" value="UniProtKB-KW"/>
</dbReference>
<dbReference type="EC" id="6.3.5.-" evidence="10"/>
<dbReference type="InterPro" id="IPR006075">
    <property type="entry name" value="Asn/Gln-tRNA_Trfase_suB/E_cat"/>
</dbReference>
<dbReference type="Gene3D" id="1.10.10.410">
    <property type="match status" value="1"/>
</dbReference>
<keyword evidence="4 10" id="KW-0547">Nucleotide-binding</keyword>
<dbReference type="NCBIfam" id="NF004012">
    <property type="entry name" value="PRK05477.1-2"/>
    <property type="match status" value="1"/>
</dbReference>
<evidence type="ECO:0000256" key="9">
    <source>
        <dbReference type="ARBA" id="ARBA00047913"/>
    </source>
</evidence>
<dbReference type="Pfam" id="PF02934">
    <property type="entry name" value="GatB_N"/>
    <property type="match status" value="1"/>
</dbReference>
<comment type="catalytic activity">
    <reaction evidence="8 10">
        <text>L-aspartyl-tRNA(Asn) + L-glutamine + ATP + H2O = L-asparaginyl-tRNA(Asn) + L-glutamate + ADP + phosphate + 2 H(+)</text>
        <dbReference type="Rhea" id="RHEA:14513"/>
        <dbReference type="Rhea" id="RHEA-COMP:9674"/>
        <dbReference type="Rhea" id="RHEA-COMP:9677"/>
        <dbReference type="ChEBI" id="CHEBI:15377"/>
        <dbReference type="ChEBI" id="CHEBI:15378"/>
        <dbReference type="ChEBI" id="CHEBI:29985"/>
        <dbReference type="ChEBI" id="CHEBI:30616"/>
        <dbReference type="ChEBI" id="CHEBI:43474"/>
        <dbReference type="ChEBI" id="CHEBI:58359"/>
        <dbReference type="ChEBI" id="CHEBI:78515"/>
        <dbReference type="ChEBI" id="CHEBI:78516"/>
        <dbReference type="ChEBI" id="CHEBI:456216"/>
    </reaction>
</comment>
<keyword evidence="6 10" id="KW-0648">Protein biosynthesis</keyword>
<comment type="subunit">
    <text evidence="2 10">Heterotrimer of A, B and C subunits.</text>
</comment>
<dbReference type="InterPro" id="IPR017959">
    <property type="entry name" value="Asn/Gln-tRNA_amidoTrfase_suB/E"/>
</dbReference>
<dbReference type="InterPro" id="IPR018027">
    <property type="entry name" value="Asn/Gln_amidotransferase"/>
</dbReference>
<dbReference type="Proteomes" id="UP000514704">
    <property type="component" value="Chromosome"/>
</dbReference>
<evidence type="ECO:0000256" key="4">
    <source>
        <dbReference type="ARBA" id="ARBA00022741"/>
    </source>
</evidence>
<dbReference type="GO" id="GO:0070681">
    <property type="term" value="P:glutaminyl-tRNAGln biosynthesis via transamidation"/>
    <property type="evidence" value="ECO:0007669"/>
    <property type="project" value="TreeGrafter"/>
</dbReference>
<dbReference type="SMART" id="SM00845">
    <property type="entry name" value="GatB_Yqey"/>
    <property type="match status" value="1"/>
</dbReference>
<reference evidence="12 13" key="1">
    <citation type="journal article" date="2017" name="Int. J. Syst. Evol. Microbiol.">
        <title>Mycoplasma tullyi sp. nov., isolated from penguins of the genus Spheniscus.</title>
        <authorList>
            <person name="Yavari C.A."/>
            <person name="Ramirez A.S."/>
            <person name="Nicholas R.A.J."/>
            <person name="Radford A.D."/>
            <person name="Darby A.C."/>
            <person name="Bradbury J.M."/>
        </authorList>
    </citation>
    <scope>NUCLEOTIDE SEQUENCE [LARGE SCALE GENOMIC DNA]</scope>
    <source>
        <strain evidence="12 13">56A97T</strain>
    </source>
</reference>
<evidence type="ECO:0000256" key="2">
    <source>
        <dbReference type="ARBA" id="ARBA00011123"/>
    </source>
</evidence>
<evidence type="ECO:0000313" key="12">
    <source>
        <dbReference type="EMBL" id="QMT98443.1"/>
    </source>
</evidence>
<dbReference type="GO" id="GO:0006412">
    <property type="term" value="P:translation"/>
    <property type="evidence" value="ECO:0007669"/>
    <property type="project" value="UniProtKB-UniRule"/>
</dbReference>
<comment type="catalytic activity">
    <reaction evidence="9 10">
        <text>L-glutamyl-tRNA(Gln) + L-glutamine + ATP + H2O = L-glutaminyl-tRNA(Gln) + L-glutamate + ADP + phosphate + H(+)</text>
        <dbReference type="Rhea" id="RHEA:17521"/>
        <dbReference type="Rhea" id="RHEA-COMP:9681"/>
        <dbReference type="Rhea" id="RHEA-COMP:9684"/>
        <dbReference type="ChEBI" id="CHEBI:15377"/>
        <dbReference type="ChEBI" id="CHEBI:15378"/>
        <dbReference type="ChEBI" id="CHEBI:29985"/>
        <dbReference type="ChEBI" id="CHEBI:30616"/>
        <dbReference type="ChEBI" id="CHEBI:43474"/>
        <dbReference type="ChEBI" id="CHEBI:58359"/>
        <dbReference type="ChEBI" id="CHEBI:78520"/>
        <dbReference type="ChEBI" id="CHEBI:78521"/>
        <dbReference type="ChEBI" id="CHEBI:456216"/>
    </reaction>
</comment>
<dbReference type="KEGG" id="mtuy:H3143_03000"/>
<keyword evidence="5 10" id="KW-0067">ATP-binding</keyword>
<evidence type="ECO:0000256" key="7">
    <source>
        <dbReference type="ARBA" id="ARBA00024799"/>
    </source>
</evidence>
<dbReference type="PROSITE" id="PS01234">
    <property type="entry name" value="GATB"/>
    <property type="match status" value="1"/>
</dbReference>
<dbReference type="PANTHER" id="PTHR11659">
    <property type="entry name" value="GLUTAMYL-TRNA GLN AMIDOTRANSFERASE SUBUNIT B MITOCHONDRIAL AND PROKARYOTIC PET112-RELATED"/>
    <property type="match status" value="1"/>
</dbReference>
<dbReference type="PANTHER" id="PTHR11659:SF0">
    <property type="entry name" value="GLUTAMYL-TRNA(GLN) AMIDOTRANSFERASE SUBUNIT B, MITOCHONDRIAL"/>
    <property type="match status" value="1"/>
</dbReference>
<dbReference type="GO" id="GO:0050567">
    <property type="term" value="F:glutaminyl-tRNA synthase (glutamine-hydrolyzing) activity"/>
    <property type="evidence" value="ECO:0007669"/>
    <property type="project" value="UniProtKB-UniRule"/>
</dbReference>
<evidence type="ECO:0000256" key="5">
    <source>
        <dbReference type="ARBA" id="ARBA00022840"/>
    </source>
</evidence>
<name>A0A7D7U6N5_9MOLU</name>
<feature type="domain" description="Asn/Gln amidotransferase" evidence="11">
    <location>
        <begin position="327"/>
        <end position="475"/>
    </location>
</feature>
<dbReference type="GO" id="GO:0016740">
    <property type="term" value="F:transferase activity"/>
    <property type="evidence" value="ECO:0007669"/>
    <property type="project" value="UniProtKB-KW"/>
</dbReference>
<evidence type="ECO:0000256" key="10">
    <source>
        <dbReference type="HAMAP-Rule" id="MF_00121"/>
    </source>
</evidence>